<comment type="caution">
    <text evidence="2">The sequence shown here is derived from an EMBL/GenBank/DDBJ whole genome shotgun (WGS) entry which is preliminary data.</text>
</comment>
<protein>
    <recommendedName>
        <fullName evidence="4">Helix-turn-helix domain-containing protein</fullName>
    </recommendedName>
</protein>
<dbReference type="AlphaFoldDB" id="A0A5C4LB16"/>
<name>A0A5C4LB16_9HYPH</name>
<dbReference type="Proteomes" id="UP000305267">
    <property type="component" value="Unassembled WGS sequence"/>
</dbReference>
<organism evidence="2 3">
    <name type="scientific">Methylobacterium terricola</name>
    <dbReference type="NCBI Taxonomy" id="2583531"/>
    <lineage>
        <taxon>Bacteria</taxon>
        <taxon>Pseudomonadati</taxon>
        <taxon>Pseudomonadota</taxon>
        <taxon>Alphaproteobacteria</taxon>
        <taxon>Hyphomicrobiales</taxon>
        <taxon>Methylobacteriaceae</taxon>
        <taxon>Methylobacterium</taxon>
    </lineage>
</organism>
<dbReference type="OrthoDB" id="8005824at2"/>
<reference evidence="2 3" key="1">
    <citation type="submission" date="2019-06" db="EMBL/GenBank/DDBJ databases">
        <title>Genome of Methylobacterium sp. 17Sr1-39.</title>
        <authorList>
            <person name="Seo T."/>
        </authorList>
    </citation>
    <scope>NUCLEOTIDE SEQUENCE [LARGE SCALE GENOMIC DNA]</scope>
    <source>
        <strain evidence="2 3">17Sr1-39</strain>
    </source>
</reference>
<keyword evidence="3" id="KW-1185">Reference proteome</keyword>
<accession>A0A5C4LB16</accession>
<dbReference type="EMBL" id="VDDA01000014">
    <property type="protein sequence ID" value="TNC10090.1"/>
    <property type="molecule type" value="Genomic_DNA"/>
</dbReference>
<feature type="compositionally biased region" description="Basic and acidic residues" evidence="1">
    <location>
        <begin position="122"/>
        <end position="131"/>
    </location>
</feature>
<evidence type="ECO:0000313" key="3">
    <source>
        <dbReference type="Proteomes" id="UP000305267"/>
    </source>
</evidence>
<evidence type="ECO:0008006" key="4">
    <source>
        <dbReference type="Google" id="ProtNLM"/>
    </source>
</evidence>
<evidence type="ECO:0000313" key="2">
    <source>
        <dbReference type="EMBL" id="TNC10090.1"/>
    </source>
</evidence>
<sequence length="325" mass="34463">MTTPAASALLRDRLLAAIEGIAGPDWRRRLDALNADAIQAYGSGALHDSEAERVFQAVQDRRDRMAAAAGLHRAKARAGQGRGVTPLGAFAFDRLAALRPVEAEARPVPSPGDSATPRKRATLAERAERQAPARRRAYLGHRLPWPATIKQDFHPAELGVIGVIAREIRAHGTCELALGTIAARARCSRRTVQTAIRWAAHRGYLAIEERVKVTHVIRIASAAIHRWEAGPHAPDPEKLEKGEDLNVPAKVATGSRPAGGEAPTAADATATVSVRAAEPDRPTTAPPSSLDATIAAWRAALSARGGTSEARSPTRAGPSPLLRPG</sequence>
<proteinExistence type="predicted"/>
<gene>
    <name evidence="2" type="ORF">FF100_24595</name>
</gene>
<feature type="region of interest" description="Disordered" evidence="1">
    <location>
        <begin position="103"/>
        <end position="132"/>
    </location>
</feature>
<evidence type="ECO:0000256" key="1">
    <source>
        <dbReference type="SAM" id="MobiDB-lite"/>
    </source>
</evidence>
<feature type="region of interest" description="Disordered" evidence="1">
    <location>
        <begin position="250"/>
        <end position="325"/>
    </location>
</feature>
<dbReference type="RefSeq" id="WP_139038404.1">
    <property type="nucleotide sequence ID" value="NZ_VDDA01000014.1"/>
</dbReference>